<dbReference type="OrthoDB" id="2520703at2759"/>
<sequence length="347" mass="40371">MAMHLDWVDDSLRYWKLSELHWQIYKSAANLTNLRHLILSRREDELFGFCHHGVKAVLRAAPALKTLILQETLWLGDDNRRSSSFNLLQVFVPALKNLTTLQLKKLNIPWDKQDLEHKAFCKVIEMAEILRHFSYLARCVHSQRRDRRHIAPGNLVDALKPRAETLEILEIGVYDLNSRCQHDDIYELPKIERSAISQFRSLHTLRVHELSICRHFDLEAAKKWNWNCISDILLPDIKHFTMGLDVQCMVGRKDVTRFGEDVVPGNSQPSRVSKLFSTLPHENDENMWYAKYKSAKLRARLDKAFRGSEVKVSIFPEGGYCSEYGPDYISDRSPDEFSNDDMDSDDE</sequence>
<evidence type="ECO:0000313" key="2">
    <source>
        <dbReference type="EMBL" id="KAJ4328675.1"/>
    </source>
</evidence>
<name>A0A9W8WM40_9HYPO</name>
<dbReference type="InterPro" id="IPR032675">
    <property type="entry name" value="LRR_dom_sf"/>
</dbReference>
<gene>
    <name evidence="2" type="ORF">N0V84_000866</name>
</gene>
<feature type="compositionally biased region" description="Acidic residues" evidence="1">
    <location>
        <begin position="337"/>
        <end position="347"/>
    </location>
</feature>
<reference evidence="2" key="1">
    <citation type="submission" date="2022-10" db="EMBL/GenBank/DDBJ databases">
        <title>Tapping the CABI collections for fungal endophytes: first genome assemblies for Collariella, Neodidymelliopsis, Ascochyta clinopodiicola, Didymella pomorum, Didymosphaeria variabile, Neocosmospora piperis and Neocucurbitaria cava.</title>
        <authorList>
            <person name="Hill R."/>
        </authorList>
    </citation>
    <scope>NUCLEOTIDE SEQUENCE</scope>
    <source>
        <strain evidence="2">IMI 366586</strain>
    </source>
</reference>
<feature type="region of interest" description="Disordered" evidence="1">
    <location>
        <begin position="325"/>
        <end position="347"/>
    </location>
</feature>
<keyword evidence="3" id="KW-1185">Reference proteome</keyword>
<proteinExistence type="predicted"/>
<comment type="caution">
    <text evidence="2">The sequence shown here is derived from an EMBL/GenBank/DDBJ whole genome shotgun (WGS) entry which is preliminary data.</text>
</comment>
<evidence type="ECO:0000256" key="1">
    <source>
        <dbReference type="SAM" id="MobiDB-lite"/>
    </source>
</evidence>
<protein>
    <submittedName>
        <fullName evidence="2">Uncharacterized protein</fullName>
    </submittedName>
</protein>
<organism evidence="2 3">
    <name type="scientific">Fusarium piperis</name>
    <dbReference type="NCBI Taxonomy" id="1435070"/>
    <lineage>
        <taxon>Eukaryota</taxon>
        <taxon>Fungi</taxon>
        <taxon>Dikarya</taxon>
        <taxon>Ascomycota</taxon>
        <taxon>Pezizomycotina</taxon>
        <taxon>Sordariomycetes</taxon>
        <taxon>Hypocreomycetidae</taxon>
        <taxon>Hypocreales</taxon>
        <taxon>Nectriaceae</taxon>
        <taxon>Fusarium</taxon>
        <taxon>Fusarium solani species complex</taxon>
    </lineage>
</organism>
<dbReference type="AlphaFoldDB" id="A0A9W8WM40"/>
<dbReference type="EMBL" id="JAPEUR010000008">
    <property type="protein sequence ID" value="KAJ4328675.1"/>
    <property type="molecule type" value="Genomic_DNA"/>
</dbReference>
<dbReference type="Gene3D" id="3.80.10.10">
    <property type="entry name" value="Ribonuclease Inhibitor"/>
    <property type="match status" value="1"/>
</dbReference>
<dbReference type="Proteomes" id="UP001140502">
    <property type="component" value="Unassembled WGS sequence"/>
</dbReference>
<evidence type="ECO:0000313" key="3">
    <source>
        <dbReference type="Proteomes" id="UP001140502"/>
    </source>
</evidence>
<dbReference type="SUPFAM" id="SSF52047">
    <property type="entry name" value="RNI-like"/>
    <property type="match status" value="1"/>
</dbReference>
<accession>A0A9W8WM40</accession>